<dbReference type="EMBL" id="JBANMG010000006">
    <property type="protein sequence ID" value="KAK6951911.1"/>
    <property type="molecule type" value="Genomic_DNA"/>
</dbReference>
<evidence type="ECO:0000256" key="3">
    <source>
        <dbReference type="ARBA" id="ARBA00023163"/>
    </source>
</evidence>
<feature type="compositionally biased region" description="Polar residues" evidence="6">
    <location>
        <begin position="363"/>
        <end position="373"/>
    </location>
</feature>
<keyword evidence="9" id="KW-1185">Reference proteome</keyword>
<sequence>MPYHIPPADCALGGDILRSGIVQCLVANTGGLLSPFNTDVPDNQFSASDIPDSLGIMNQVGNYPGAKSSAESEIPSVNAPPAQAHPSSPPTKSTHVRASERLANRCTRNRSTSSNFQSDRIESRGLSTGSSETPETLPSQQIITPEGSPNKRKTRQRKQEANVDFDLNTNGANRNKFLERNRAAATKCRQKKKEWVTDLEETRFDLESQHNDLKKEYSNLKNEITLIKSQLMDHANCNDPNIDKWIENEAKRFVLGASDRYNQLLADLGFAPKHMNRHDSVSSAPGYSAMHEPDLMSPVTPSHSFHPGAFIPPSPLFYRPGPTPNFPDTTKPDPCEGSYPISALQDSTAEDTVGFEDVPMPNESLQNPTIAGG</sequence>
<evidence type="ECO:0000256" key="6">
    <source>
        <dbReference type="SAM" id="MobiDB-lite"/>
    </source>
</evidence>
<evidence type="ECO:0000256" key="2">
    <source>
        <dbReference type="ARBA" id="ARBA00023015"/>
    </source>
</evidence>
<feature type="coiled-coil region" evidence="5">
    <location>
        <begin position="196"/>
        <end position="230"/>
    </location>
</feature>
<dbReference type="PANTHER" id="PTHR19304">
    <property type="entry name" value="CYCLIC-AMP RESPONSE ELEMENT BINDING PROTEIN"/>
    <property type="match status" value="1"/>
</dbReference>
<keyword evidence="4" id="KW-0539">Nucleus</keyword>
<evidence type="ECO:0000313" key="9">
    <source>
        <dbReference type="Proteomes" id="UP001369815"/>
    </source>
</evidence>
<dbReference type="AlphaFoldDB" id="A0AAX6MIB4"/>
<reference evidence="8 9" key="1">
    <citation type="journal article" date="2024" name="Front Chem Biol">
        <title>Unveiling the potential of Daldinia eschscholtzii MFLUCC 19-0629 through bioactivity and bioinformatics studies for enhanced sustainable agriculture production.</title>
        <authorList>
            <person name="Brooks S."/>
            <person name="Weaver J.A."/>
            <person name="Klomchit A."/>
            <person name="Alharthi S.A."/>
            <person name="Onlamun T."/>
            <person name="Nurani R."/>
            <person name="Vong T.K."/>
            <person name="Alberti F."/>
            <person name="Greco C."/>
        </authorList>
    </citation>
    <scope>NUCLEOTIDE SEQUENCE [LARGE SCALE GENOMIC DNA]</scope>
    <source>
        <strain evidence="8">MFLUCC 19-0629</strain>
    </source>
</reference>
<comment type="caution">
    <text evidence="8">The sequence shown here is derived from an EMBL/GenBank/DDBJ whole genome shotgun (WGS) entry which is preliminary data.</text>
</comment>
<dbReference type="SMART" id="SM00338">
    <property type="entry name" value="BRLZ"/>
    <property type="match status" value="1"/>
</dbReference>
<proteinExistence type="predicted"/>
<dbReference type="InterPro" id="IPR051027">
    <property type="entry name" value="bZIP_transcription_factors"/>
</dbReference>
<dbReference type="Gene3D" id="1.20.5.170">
    <property type="match status" value="1"/>
</dbReference>
<dbReference type="SUPFAM" id="SSF57959">
    <property type="entry name" value="Leucine zipper domain"/>
    <property type="match status" value="1"/>
</dbReference>
<name>A0AAX6MIB4_9PEZI</name>
<dbReference type="Proteomes" id="UP001369815">
    <property type="component" value="Unassembled WGS sequence"/>
</dbReference>
<dbReference type="GO" id="GO:0003700">
    <property type="term" value="F:DNA-binding transcription factor activity"/>
    <property type="evidence" value="ECO:0007669"/>
    <property type="project" value="InterPro"/>
</dbReference>
<accession>A0AAX6MIB4</accession>
<protein>
    <recommendedName>
        <fullName evidence="7">BZIP domain-containing protein</fullName>
    </recommendedName>
</protein>
<dbReference type="CDD" id="cd14687">
    <property type="entry name" value="bZIP_ATF2"/>
    <property type="match status" value="1"/>
</dbReference>
<evidence type="ECO:0000256" key="5">
    <source>
        <dbReference type="SAM" id="Coils"/>
    </source>
</evidence>
<evidence type="ECO:0000313" key="8">
    <source>
        <dbReference type="EMBL" id="KAK6951911.1"/>
    </source>
</evidence>
<evidence type="ECO:0000256" key="4">
    <source>
        <dbReference type="ARBA" id="ARBA00023242"/>
    </source>
</evidence>
<keyword evidence="2" id="KW-0805">Transcription regulation</keyword>
<gene>
    <name evidence="8" type="ORF">Daesc_006436</name>
</gene>
<evidence type="ECO:0000256" key="1">
    <source>
        <dbReference type="ARBA" id="ARBA00004123"/>
    </source>
</evidence>
<organism evidence="8 9">
    <name type="scientific">Daldinia eschscholtzii</name>
    <dbReference type="NCBI Taxonomy" id="292717"/>
    <lineage>
        <taxon>Eukaryota</taxon>
        <taxon>Fungi</taxon>
        <taxon>Dikarya</taxon>
        <taxon>Ascomycota</taxon>
        <taxon>Pezizomycotina</taxon>
        <taxon>Sordariomycetes</taxon>
        <taxon>Xylariomycetidae</taxon>
        <taxon>Xylariales</taxon>
        <taxon>Hypoxylaceae</taxon>
        <taxon>Daldinia</taxon>
    </lineage>
</organism>
<keyword evidence="3" id="KW-0804">Transcription</keyword>
<dbReference type="InterPro" id="IPR004827">
    <property type="entry name" value="bZIP"/>
</dbReference>
<feature type="compositionally biased region" description="Pro residues" evidence="6">
    <location>
        <begin position="316"/>
        <end position="325"/>
    </location>
</feature>
<keyword evidence="5" id="KW-0175">Coiled coil</keyword>
<feature type="region of interest" description="Disordered" evidence="6">
    <location>
        <begin position="316"/>
        <end position="373"/>
    </location>
</feature>
<comment type="subcellular location">
    <subcellularLocation>
        <location evidence="1">Nucleus</location>
    </subcellularLocation>
</comment>
<evidence type="ECO:0000259" key="7">
    <source>
        <dbReference type="PROSITE" id="PS50217"/>
    </source>
</evidence>
<dbReference type="InterPro" id="IPR046347">
    <property type="entry name" value="bZIP_sf"/>
</dbReference>
<feature type="domain" description="BZIP" evidence="7">
    <location>
        <begin position="171"/>
        <end position="234"/>
    </location>
</feature>
<dbReference type="PROSITE" id="PS00036">
    <property type="entry name" value="BZIP_BASIC"/>
    <property type="match status" value="1"/>
</dbReference>
<dbReference type="GO" id="GO:0005634">
    <property type="term" value="C:nucleus"/>
    <property type="evidence" value="ECO:0007669"/>
    <property type="project" value="UniProtKB-SubCell"/>
</dbReference>
<feature type="compositionally biased region" description="Polar residues" evidence="6">
    <location>
        <begin position="109"/>
        <end position="118"/>
    </location>
</feature>
<feature type="compositionally biased region" description="Polar residues" evidence="6">
    <location>
        <begin position="125"/>
        <end position="143"/>
    </location>
</feature>
<feature type="region of interest" description="Disordered" evidence="6">
    <location>
        <begin position="61"/>
        <end position="169"/>
    </location>
</feature>
<dbReference type="PROSITE" id="PS50217">
    <property type="entry name" value="BZIP"/>
    <property type="match status" value="1"/>
</dbReference>
<dbReference type="Pfam" id="PF00170">
    <property type="entry name" value="bZIP_1"/>
    <property type="match status" value="1"/>
</dbReference>